<evidence type="ECO:0000256" key="10">
    <source>
        <dbReference type="ARBA" id="ARBA00023315"/>
    </source>
</evidence>
<keyword evidence="6" id="KW-0256">Endoplasmic reticulum</keyword>
<evidence type="ECO:0000256" key="3">
    <source>
        <dbReference type="ARBA" id="ARBA00022516"/>
    </source>
</evidence>
<dbReference type="GO" id="GO:0005789">
    <property type="term" value="C:endoplasmic reticulum membrane"/>
    <property type="evidence" value="ECO:0007669"/>
    <property type="project" value="UniProtKB-SubCell"/>
</dbReference>
<keyword evidence="3" id="KW-0444">Lipid biosynthesis</keyword>
<keyword evidence="10" id="KW-0012">Acyltransferase</keyword>
<accession>A0A5J5B0Q4</accession>
<dbReference type="EMBL" id="CM018040">
    <property type="protein sequence ID" value="KAA8535766.1"/>
    <property type="molecule type" value="Genomic_DNA"/>
</dbReference>
<reference evidence="12 13" key="1">
    <citation type="submission" date="2019-09" db="EMBL/GenBank/DDBJ databases">
        <title>A chromosome-level genome assembly of the Chinese tupelo Nyssa sinensis.</title>
        <authorList>
            <person name="Yang X."/>
            <person name="Kang M."/>
            <person name="Yang Y."/>
            <person name="Xiong H."/>
            <person name="Wang M."/>
            <person name="Zhang Z."/>
            <person name="Wang Z."/>
            <person name="Wu H."/>
            <person name="Ma T."/>
            <person name="Liu J."/>
            <person name="Xi Z."/>
        </authorList>
    </citation>
    <scope>NUCLEOTIDE SEQUENCE [LARGE SCALE GENOMIC DNA]</scope>
    <source>
        <strain evidence="12">J267</strain>
        <tissue evidence="12">Leaf</tissue>
    </source>
</reference>
<dbReference type="Pfam" id="PF03982">
    <property type="entry name" value="DAGAT"/>
    <property type="match status" value="1"/>
</dbReference>
<evidence type="ECO:0000256" key="11">
    <source>
        <dbReference type="SAM" id="Phobius"/>
    </source>
</evidence>
<keyword evidence="13" id="KW-1185">Reference proteome</keyword>
<dbReference type="GO" id="GO:0004144">
    <property type="term" value="F:diacylglycerol O-acyltransferase activity"/>
    <property type="evidence" value="ECO:0007669"/>
    <property type="project" value="UniProtKB-ARBA"/>
</dbReference>
<keyword evidence="9 11" id="KW-0472">Membrane</keyword>
<comment type="similarity">
    <text evidence="2">Belongs to the diacylglycerol acyltransferase family.</text>
</comment>
<dbReference type="PANTHER" id="PTHR12317:SF63">
    <property type="entry name" value="DIACYLGLYCEROL O-ACYLTRANSFERASE 2"/>
    <property type="match status" value="1"/>
</dbReference>
<feature type="transmembrane region" description="Helical" evidence="11">
    <location>
        <begin position="119"/>
        <end position="136"/>
    </location>
</feature>
<keyword evidence="8" id="KW-0443">Lipid metabolism</keyword>
<feature type="transmembrane region" description="Helical" evidence="11">
    <location>
        <begin position="57"/>
        <end position="77"/>
    </location>
</feature>
<evidence type="ECO:0000313" key="13">
    <source>
        <dbReference type="Proteomes" id="UP000325577"/>
    </source>
</evidence>
<protein>
    <submittedName>
        <fullName evidence="12">Uncharacterized protein</fullName>
    </submittedName>
</protein>
<dbReference type="AlphaFoldDB" id="A0A5J5B0Q4"/>
<keyword evidence="7 11" id="KW-1133">Transmembrane helix</keyword>
<evidence type="ECO:0000256" key="4">
    <source>
        <dbReference type="ARBA" id="ARBA00022679"/>
    </source>
</evidence>
<proteinExistence type="inferred from homology"/>
<feature type="transmembrane region" description="Helical" evidence="11">
    <location>
        <begin position="89"/>
        <end position="107"/>
    </location>
</feature>
<dbReference type="GO" id="GO:0019432">
    <property type="term" value="P:triglyceride biosynthetic process"/>
    <property type="evidence" value="ECO:0007669"/>
    <property type="project" value="TreeGrafter"/>
</dbReference>
<evidence type="ECO:0000256" key="6">
    <source>
        <dbReference type="ARBA" id="ARBA00022824"/>
    </source>
</evidence>
<evidence type="ECO:0000256" key="8">
    <source>
        <dbReference type="ARBA" id="ARBA00023098"/>
    </source>
</evidence>
<dbReference type="PANTHER" id="PTHR12317">
    <property type="entry name" value="DIACYLGLYCEROL O-ACYLTRANSFERASE"/>
    <property type="match status" value="1"/>
</dbReference>
<evidence type="ECO:0000256" key="1">
    <source>
        <dbReference type="ARBA" id="ARBA00004477"/>
    </source>
</evidence>
<keyword evidence="4" id="KW-0808">Transferase</keyword>
<evidence type="ECO:0000256" key="7">
    <source>
        <dbReference type="ARBA" id="ARBA00022989"/>
    </source>
</evidence>
<evidence type="ECO:0000256" key="2">
    <source>
        <dbReference type="ARBA" id="ARBA00005420"/>
    </source>
</evidence>
<evidence type="ECO:0000256" key="5">
    <source>
        <dbReference type="ARBA" id="ARBA00022692"/>
    </source>
</evidence>
<comment type="subcellular location">
    <subcellularLocation>
        <location evidence="1">Endoplasmic reticulum membrane</location>
        <topology evidence="1">Multi-pass membrane protein</topology>
    </subcellularLocation>
</comment>
<dbReference type="OrthoDB" id="264532at2759"/>
<evidence type="ECO:0000256" key="9">
    <source>
        <dbReference type="ARBA" id="ARBA00023136"/>
    </source>
</evidence>
<dbReference type="InterPro" id="IPR007130">
    <property type="entry name" value="DAGAT"/>
</dbReference>
<gene>
    <name evidence="12" type="ORF">F0562_030732</name>
</gene>
<name>A0A5J5B0Q4_9ASTE</name>
<organism evidence="12 13">
    <name type="scientific">Nyssa sinensis</name>
    <dbReference type="NCBI Taxonomy" id="561372"/>
    <lineage>
        <taxon>Eukaryota</taxon>
        <taxon>Viridiplantae</taxon>
        <taxon>Streptophyta</taxon>
        <taxon>Embryophyta</taxon>
        <taxon>Tracheophyta</taxon>
        <taxon>Spermatophyta</taxon>
        <taxon>Magnoliopsida</taxon>
        <taxon>eudicotyledons</taxon>
        <taxon>Gunneridae</taxon>
        <taxon>Pentapetalae</taxon>
        <taxon>asterids</taxon>
        <taxon>Cornales</taxon>
        <taxon>Nyssaceae</taxon>
        <taxon>Nyssa</taxon>
    </lineage>
</organism>
<sequence length="187" mass="20751">METVHRELVDPGPIDGSVLYMQSTHRSSRIWEGQPLLELCEDTGGCSHVHHSSILRGVQVVVASTAVFYTPFLRHIWTWMGLVPATKKKFISLLAAGYSCIIVPGGVQKTFHMEHGSKIFTSVVPIGAMFAMTLWLGNTAYLYISVAFAQMLKAITIAGVAAYNNLKLKRKLLEAPPMSHNRLNLYH</sequence>
<evidence type="ECO:0000313" key="12">
    <source>
        <dbReference type="EMBL" id="KAA8535766.1"/>
    </source>
</evidence>
<dbReference type="Proteomes" id="UP000325577">
    <property type="component" value="Linkage Group LG17"/>
</dbReference>
<keyword evidence="5 11" id="KW-0812">Transmembrane</keyword>